<feature type="transmembrane region" description="Helical" evidence="1">
    <location>
        <begin position="62"/>
        <end position="81"/>
    </location>
</feature>
<dbReference type="AlphaFoldDB" id="R3WUR9"/>
<proteinExistence type="predicted"/>
<dbReference type="HOGENOM" id="CLU_093422_0_0_9"/>
<evidence type="ECO:0000256" key="1">
    <source>
        <dbReference type="SAM" id="Phobius"/>
    </source>
</evidence>
<dbReference type="RefSeq" id="WP_010768078.1">
    <property type="nucleotide sequence ID" value="NZ_KB946327.1"/>
</dbReference>
<dbReference type="STRING" id="154621.RV11_GL000037"/>
<reference evidence="2 3" key="1">
    <citation type="submission" date="2013-02" db="EMBL/GenBank/DDBJ databases">
        <title>The Genome Sequence of Enterococcus phoeniculicola BAA-412.</title>
        <authorList>
            <consortium name="The Broad Institute Genome Sequencing Platform"/>
            <consortium name="The Broad Institute Genome Sequencing Center for Infectious Disease"/>
            <person name="Earl A.M."/>
            <person name="Gilmore M.S."/>
            <person name="Lebreton F."/>
            <person name="Walker B."/>
            <person name="Young S.K."/>
            <person name="Zeng Q."/>
            <person name="Gargeya S."/>
            <person name="Fitzgerald M."/>
            <person name="Haas B."/>
            <person name="Abouelleil A."/>
            <person name="Alvarado L."/>
            <person name="Arachchi H.M."/>
            <person name="Berlin A.M."/>
            <person name="Chapman S.B."/>
            <person name="Dewar J."/>
            <person name="Goldberg J."/>
            <person name="Griggs A."/>
            <person name="Gujja S."/>
            <person name="Hansen M."/>
            <person name="Howarth C."/>
            <person name="Imamovic A."/>
            <person name="Larimer J."/>
            <person name="McCowan C."/>
            <person name="Murphy C."/>
            <person name="Neiman D."/>
            <person name="Pearson M."/>
            <person name="Priest M."/>
            <person name="Roberts A."/>
            <person name="Saif S."/>
            <person name="Shea T."/>
            <person name="Sisk P."/>
            <person name="Sykes S."/>
            <person name="Wortman J."/>
            <person name="Nusbaum C."/>
            <person name="Birren B."/>
        </authorList>
    </citation>
    <scope>NUCLEOTIDE SEQUENCE [LARGE SCALE GENOMIC DNA]</scope>
    <source>
        <strain evidence="2 3">ATCC BAA-412</strain>
    </source>
</reference>
<gene>
    <name evidence="2" type="ORF">UC3_01415</name>
</gene>
<evidence type="ECO:0000313" key="2">
    <source>
        <dbReference type="EMBL" id="EOL45525.1"/>
    </source>
</evidence>
<keyword evidence="1" id="KW-0472">Membrane</keyword>
<accession>R3WUR9</accession>
<protein>
    <submittedName>
        <fullName evidence="2">Uncharacterized protein</fullName>
    </submittedName>
</protein>
<keyword evidence="1" id="KW-0812">Transmembrane</keyword>
<dbReference type="PATRIC" id="fig|1158610.3.peg.1398"/>
<organism evidence="2 3">
    <name type="scientific">Enterococcus phoeniculicola ATCC BAA-412</name>
    <dbReference type="NCBI Taxonomy" id="1158610"/>
    <lineage>
        <taxon>Bacteria</taxon>
        <taxon>Bacillati</taxon>
        <taxon>Bacillota</taxon>
        <taxon>Bacilli</taxon>
        <taxon>Lactobacillales</taxon>
        <taxon>Enterococcaceae</taxon>
        <taxon>Enterococcus</taxon>
    </lineage>
</organism>
<name>R3WUR9_9ENTE</name>
<dbReference type="Proteomes" id="UP000013785">
    <property type="component" value="Unassembled WGS sequence"/>
</dbReference>
<feature type="transmembrane region" description="Helical" evidence="1">
    <location>
        <begin position="6"/>
        <end position="25"/>
    </location>
</feature>
<keyword evidence="1" id="KW-1133">Transmembrane helix</keyword>
<sequence length="245" mass="28323">MMVVFSWIGGIFLVLLTGILVYRVYINYQLKRLASEKVSSAVARKKLLFIKQREQEKHVQSLFAWGIGMTCFLFFLFYFTLTLQQKNHTLTNQLIQVNEEVLRLKTEQKQFIQQLPVMAYPEKGLSIETKQWKALLSTKDNRKLQGEMEQQLAQKLAPYLGLSTVVLSVDRAANQIDLSIQNEEREALNMKDVTSKIIKDFVKVGEVKTIHFQTVALTDEKIQPIGQWQYSRKDTEAFVLVSDAQ</sequence>
<keyword evidence="3" id="KW-1185">Reference proteome</keyword>
<dbReference type="EMBL" id="AJAT01000012">
    <property type="protein sequence ID" value="EOL45525.1"/>
    <property type="molecule type" value="Genomic_DNA"/>
</dbReference>
<dbReference type="eggNOG" id="ENOG503034G">
    <property type="taxonomic scope" value="Bacteria"/>
</dbReference>
<comment type="caution">
    <text evidence="2">The sequence shown here is derived from an EMBL/GenBank/DDBJ whole genome shotgun (WGS) entry which is preliminary data.</text>
</comment>
<evidence type="ECO:0000313" key="3">
    <source>
        <dbReference type="Proteomes" id="UP000013785"/>
    </source>
</evidence>